<keyword evidence="3" id="KW-1185">Reference proteome</keyword>
<protein>
    <submittedName>
        <fullName evidence="2">CENP-B N-terminal DNA-binding domain</fullName>
    </submittedName>
</protein>
<evidence type="ECO:0000313" key="3">
    <source>
        <dbReference type="Proteomes" id="UP001458880"/>
    </source>
</evidence>
<sequence>MPRRPSNQRKIGYNSEDSIKNGVVLIRNGMSMRQASKTVGVPFATLKRYYWKTKNTPSLEGLRLQPNYSVNKMFTTEQEHILKDYINHCALLFYGLTSKECRQLAYQCVIINNLKMPPSWEKMKWQAKTG</sequence>
<dbReference type="InterPro" id="IPR007889">
    <property type="entry name" value="HTH_Psq"/>
</dbReference>
<dbReference type="GO" id="GO:0003677">
    <property type="term" value="F:DNA binding"/>
    <property type="evidence" value="ECO:0007669"/>
    <property type="project" value="UniProtKB-KW"/>
</dbReference>
<proteinExistence type="predicted"/>
<dbReference type="AlphaFoldDB" id="A0AAW1IWM9"/>
<dbReference type="Proteomes" id="UP001458880">
    <property type="component" value="Unassembled WGS sequence"/>
</dbReference>
<reference evidence="2 3" key="1">
    <citation type="journal article" date="2024" name="BMC Genomics">
        <title>De novo assembly and annotation of Popillia japonica's genome with initial clues to its potential as an invasive pest.</title>
        <authorList>
            <person name="Cucini C."/>
            <person name="Boschi S."/>
            <person name="Funari R."/>
            <person name="Cardaioli E."/>
            <person name="Iannotti N."/>
            <person name="Marturano G."/>
            <person name="Paoli F."/>
            <person name="Bruttini M."/>
            <person name="Carapelli A."/>
            <person name="Frati F."/>
            <person name="Nardi F."/>
        </authorList>
    </citation>
    <scope>NUCLEOTIDE SEQUENCE [LARGE SCALE GENOMIC DNA]</scope>
    <source>
        <strain evidence="2">DMR45628</strain>
    </source>
</reference>
<accession>A0AAW1IWM9</accession>
<gene>
    <name evidence="2" type="ORF">QE152_g33443</name>
</gene>
<comment type="caution">
    <text evidence="2">The sequence shown here is derived from an EMBL/GenBank/DDBJ whole genome shotgun (WGS) entry which is preliminary data.</text>
</comment>
<dbReference type="Pfam" id="PF05225">
    <property type="entry name" value="HTH_psq"/>
    <property type="match status" value="1"/>
</dbReference>
<evidence type="ECO:0000313" key="2">
    <source>
        <dbReference type="EMBL" id="KAK9694564.1"/>
    </source>
</evidence>
<feature type="domain" description="HTH psq-type" evidence="1">
    <location>
        <begin position="25"/>
        <end position="54"/>
    </location>
</feature>
<evidence type="ECO:0000259" key="1">
    <source>
        <dbReference type="Pfam" id="PF05225"/>
    </source>
</evidence>
<name>A0AAW1IWM9_POPJA</name>
<organism evidence="2 3">
    <name type="scientific">Popillia japonica</name>
    <name type="common">Japanese beetle</name>
    <dbReference type="NCBI Taxonomy" id="7064"/>
    <lineage>
        <taxon>Eukaryota</taxon>
        <taxon>Metazoa</taxon>
        <taxon>Ecdysozoa</taxon>
        <taxon>Arthropoda</taxon>
        <taxon>Hexapoda</taxon>
        <taxon>Insecta</taxon>
        <taxon>Pterygota</taxon>
        <taxon>Neoptera</taxon>
        <taxon>Endopterygota</taxon>
        <taxon>Coleoptera</taxon>
        <taxon>Polyphaga</taxon>
        <taxon>Scarabaeiformia</taxon>
        <taxon>Scarabaeidae</taxon>
        <taxon>Rutelinae</taxon>
        <taxon>Popillia</taxon>
    </lineage>
</organism>
<keyword evidence="2" id="KW-0238">DNA-binding</keyword>
<dbReference type="EMBL" id="JASPKY010000508">
    <property type="protein sequence ID" value="KAK9694564.1"/>
    <property type="molecule type" value="Genomic_DNA"/>
</dbReference>